<reference evidence="4" key="1">
    <citation type="submission" date="2016-10" db="EMBL/GenBank/DDBJ databases">
        <authorList>
            <person name="Varghese N."/>
            <person name="Submissions S."/>
        </authorList>
    </citation>
    <scope>NUCLEOTIDE SEQUENCE [LARGE SCALE GENOMIC DNA]</scope>
    <source>
        <strain evidence="4">DSM 23313</strain>
    </source>
</reference>
<dbReference type="RefSeq" id="WP_090408563.1">
    <property type="nucleotide sequence ID" value="NZ_FNDQ01000011.1"/>
</dbReference>
<organism evidence="3 4">
    <name type="scientific">Myroides phaeus</name>
    <dbReference type="NCBI Taxonomy" id="702745"/>
    <lineage>
        <taxon>Bacteria</taxon>
        <taxon>Pseudomonadati</taxon>
        <taxon>Bacteroidota</taxon>
        <taxon>Flavobacteriia</taxon>
        <taxon>Flavobacteriales</taxon>
        <taxon>Flavobacteriaceae</taxon>
        <taxon>Myroides</taxon>
    </lineage>
</organism>
<keyword evidence="4" id="KW-1185">Reference proteome</keyword>
<dbReference type="Proteomes" id="UP000243588">
    <property type="component" value="Unassembled WGS sequence"/>
</dbReference>
<dbReference type="STRING" id="702745.SAMN05421818_11194"/>
<feature type="domain" description="LysM" evidence="2">
    <location>
        <begin position="263"/>
        <end position="306"/>
    </location>
</feature>
<feature type="chain" id="PRO_5017349419" evidence="1">
    <location>
        <begin position="21"/>
        <end position="688"/>
    </location>
</feature>
<feature type="domain" description="LysM" evidence="2">
    <location>
        <begin position="193"/>
        <end position="236"/>
    </location>
</feature>
<dbReference type="PROSITE" id="PS51782">
    <property type="entry name" value="LYSM"/>
    <property type="match status" value="4"/>
</dbReference>
<accession>A0A1G8EMF3</accession>
<dbReference type="SUPFAM" id="SSF54106">
    <property type="entry name" value="LysM domain"/>
    <property type="match status" value="3"/>
</dbReference>
<dbReference type="AlphaFoldDB" id="A0A1G8EMF3"/>
<feature type="domain" description="LysM" evidence="2">
    <location>
        <begin position="27"/>
        <end position="76"/>
    </location>
</feature>
<dbReference type="EMBL" id="FNDQ01000011">
    <property type="protein sequence ID" value="SDH71060.1"/>
    <property type="molecule type" value="Genomic_DNA"/>
</dbReference>
<sequence length="688" mass="76555">MKKKLFIALAAFVFTTTASFGQQGSFVQYRVNKGDTVSKIARENQIPVSEILKYNPDAKSGINENSFLLIPTKEFLEKENNKSSNPLKKETVKQAVSSASADTHMVQPKETLYSISKKYGVSVTDLYSWNPSLKDGGLKSGSTIYIAAADTSKKQIFESKEVVVSNQQPKRIPAKLPSSAADTIKDINNIYFKTIDVEPQATLYSLAVINNTTVQRLLELNPELKDGLKSGQKIKVPAYGYKAGEKVVELTAGKAKPAPSNTTTITVEPKQTLYSISKQYGVSITDLVKQNPELNQGLRSGMELIIPTDGAPAVKKEESKVDFDIPQASVSTGGYVDFSTSVVRSNRKEIALLLPFNANKAGMDIDTRLQSDGFLNLTLDFYTGALMAIDYAKNLGLPLTVNVYDSNETKNSSSVKNIFNTENFDDTDVIIGPFFKANVDEAVKVLPNDKVVLISPLSNEKATPSNRLVQTMPYSDVLKSQLLDHFIRSGAKITVVVDDKKTSTKQFMQRHYPNVKVISTTLIKDIDKTLVSGQNNVFILDSNSIASALLLTDKLKNKVRDFNIQVASFDKNDIFDYSEIKIQTLVDLKYTFPSVTRDSEESKMESEFAKEYKDKYNVHPNRFATRGYDVTLDVILRMFQKDGFLKTAGQKTQEVENRFIYSRNPEGTIRNTGVYLMQYSDDLTVKVL</sequence>
<dbReference type="Gene3D" id="3.40.50.2300">
    <property type="match status" value="1"/>
</dbReference>
<dbReference type="SMART" id="SM00257">
    <property type="entry name" value="LysM"/>
    <property type="match status" value="4"/>
</dbReference>
<dbReference type="Pfam" id="PF01476">
    <property type="entry name" value="LysM"/>
    <property type="match status" value="4"/>
</dbReference>
<protein>
    <submittedName>
        <fullName evidence="3">LysM repeat-containing protein</fullName>
    </submittedName>
</protein>
<keyword evidence="1" id="KW-0732">Signal</keyword>
<dbReference type="SUPFAM" id="SSF53822">
    <property type="entry name" value="Periplasmic binding protein-like I"/>
    <property type="match status" value="1"/>
</dbReference>
<evidence type="ECO:0000259" key="2">
    <source>
        <dbReference type="PROSITE" id="PS51782"/>
    </source>
</evidence>
<evidence type="ECO:0000313" key="3">
    <source>
        <dbReference type="EMBL" id="SDH71060.1"/>
    </source>
</evidence>
<dbReference type="InterPro" id="IPR018392">
    <property type="entry name" value="LysM"/>
</dbReference>
<name>A0A1G8EMF3_9FLAO</name>
<dbReference type="PANTHER" id="PTHR33734:SF22">
    <property type="entry name" value="MEMBRANE-BOUND LYTIC MUREIN TRANSGLYCOSYLASE D"/>
    <property type="match status" value="1"/>
</dbReference>
<evidence type="ECO:0000313" key="4">
    <source>
        <dbReference type="Proteomes" id="UP000243588"/>
    </source>
</evidence>
<feature type="signal peptide" evidence="1">
    <location>
        <begin position="1"/>
        <end position="20"/>
    </location>
</feature>
<dbReference type="InterPro" id="IPR028082">
    <property type="entry name" value="Peripla_BP_I"/>
</dbReference>
<evidence type="ECO:0000256" key="1">
    <source>
        <dbReference type="SAM" id="SignalP"/>
    </source>
</evidence>
<gene>
    <name evidence="3" type="ORF">SAMN05421818_11194</name>
</gene>
<dbReference type="Gene3D" id="3.10.350.10">
    <property type="entry name" value="LysM domain"/>
    <property type="match status" value="4"/>
</dbReference>
<proteinExistence type="predicted"/>
<dbReference type="InterPro" id="IPR036779">
    <property type="entry name" value="LysM_dom_sf"/>
</dbReference>
<feature type="domain" description="LysM" evidence="2">
    <location>
        <begin position="102"/>
        <end position="146"/>
    </location>
</feature>
<dbReference type="GO" id="GO:0008932">
    <property type="term" value="F:lytic endotransglycosylase activity"/>
    <property type="evidence" value="ECO:0007669"/>
    <property type="project" value="TreeGrafter"/>
</dbReference>
<dbReference type="PANTHER" id="PTHR33734">
    <property type="entry name" value="LYSM DOMAIN-CONTAINING GPI-ANCHORED PROTEIN 2"/>
    <property type="match status" value="1"/>
</dbReference>
<dbReference type="CDD" id="cd00118">
    <property type="entry name" value="LysM"/>
    <property type="match status" value="4"/>
</dbReference>